<dbReference type="PANTHER" id="PTHR13680:SF5">
    <property type="entry name" value="CDGSH IRON-SULFUR DOMAIN-CONTAINING PROTEIN 1"/>
    <property type="match status" value="1"/>
</dbReference>
<dbReference type="GO" id="GO:0005741">
    <property type="term" value="C:mitochondrial outer membrane"/>
    <property type="evidence" value="ECO:0007669"/>
    <property type="project" value="TreeGrafter"/>
</dbReference>
<proteinExistence type="inferred from homology"/>
<dbReference type="GO" id="GO:0005789">
    <property type="term" value="C:endoplasmic reticulum membrane"/>
    <property type="evidence" value="ECO:0007669"/>
    <property type="project" value="UniProtKB-SubCell"/>
</dbReference>
<keyword evidence="3 7" id="KW-0001">2Fe-2S</keyword>
<evidence type="ECO:0000256" key="4">
    <source>
        <dbReference type="ARBA" id="ARBA00022723"/>
    </source>
</evidence>
<keyword evidence="10" id="KW-1185">Reference proteome</keyword>
<keyword evidence="8" id="KW-0732">Signal</keyword>
<keyword evidence="7" id="KW-0256">Endoplasmic reticulum</keyword>
<evidence type="ECO:0000256" key="8">
    <source>
        <dbReference type="SAM" id="SignalP"/>
    </source>
</evidence>
<evidence type="ECO:0000313" key="11">
    <source>
        <dbReference type="RefSeq" id="XP_008485546.1"/>
    </source>
</evidence>
<comment type="similarity">
    <text evidence="2 7">Belongs to the CISD protein family. CISD2 subfamily.</text>
</comment>
<evidence type="ECO:0000256" key="2">
    <source>
        <dbReference type="ARBA" id="ARBA00008624"/>
    </source>
</evidence>
<keyword evidence="4 7" id="KW-0479">Metal-binding</keyword>
<feature type="domain" description="Iron-binding zinc finger CDGSH type" evidence="9">
    <location>
        <begin position="71"/>
        <end position="103"/>
    </location>
</feature>
<evidence type="ECO:0000256" key="7">
    <source>
        <dbReference type="RuleBase" id="RU369084"/>
    </source>
</evidence>
<dbReference type="RefSeq" id="XP_008485546.1">
    <property type="nucleotide sequence ID" value="XM_008487324.3"/>
</dbReference>
<comment type="cofactor">
    <cofactor evidence="7">
        <name>[2Fe-2S] cluster</name>
        <dbReference type="ChEBI" id="CHEBI:190135"/>
    </cofactor>
    <text evidence="7">Binds 1 [2Fe-2S] cluster.</text>
</comment>
<feature type="signal peptide" evidence="8">
    <location>
        <begin position="1"/>
        <end position="24"/>
    </location>
</feature>
<dbReference type="PaxDb" id="121845-A0A1S3DPI3"/>
<organism evidence="10 11">
    <name type="scientific">Diaphorina citri</name>
    <name type="common">Asian citrus psyllid</name>
    <dbReference type="NCBI Taxonomy" id="121845"/>
    <lineage>
        <taxon>Eukaryota</taxon>
        <taxon>Metazoa</taxon>
        <taxon>Ecdysozoa</taxon>
        <taxon>Arthropoda</taxon>
        <taxon>Hexapoda</taxon>
        <taxon>Insecta</taxon>
        <taxon>Pterygota</taxon>
        <taxon>Neoptera</taxon>
        <taxon>Paraneoptera</taxon>
        <taxon>Hemiptera</taxon>
        <taxon>Sternorrhyncha</taxon>
        <taxon>Psylloidea</taxon>
        <taxon>Psyllidae</taxon>
        <taxon>Diaphorininae</taxon>
        <taxon>Diaphorina</taxon>
    </lineage>
</organism>
<gene>
    <name evidence="11" type="primary">LOC103522219</name>
</gene>
<dbReference type="InterPro" id="IPR045131">
    <property type="entry name" value="CISD1/2"/>
</dbReference>
<dbReference type="InterPro" id="IPR018967">
    <property type="entry name" value="FeS-contain_CDGSH-typ"/>
</dbReference>
<keyword evidence="5 7" id="KW-0408">Iron</keyword>
<evidence type="ECO:0000256" key="1">
    <source>
        <dbReference type="ARBA" id="ARBA00004389"/>
    </source>
</evidence>
<accession>A0A1S3DPI3</accession>
<evidence type="ECO:0000313" key="10">
    <source>
        <dbReference type="Proteomes" id="UP000079169"/>
    </source>
</evidence>
<dbReference type="Gene3D" id="3.40.5.90">
    <property type="entry name" value="CDGSH iron-sulfur domain, mitoNEET-type"/>
    <property type="match status" value="1"/>
</dbReference>
<protein>
    <recommendedName>
        <fullName evidence="7">CDGSH iron-sulfur domain-containing protein 2 homologue</fullName>
    </recommendedName>
</protein>
<name>A0A1S3DPI3_DIACI</name>
<dbReference type="KEGG" id="dci:103522219"/>
<dbReference type="Pfam" id="PF09360">
    <property type="entry name" value="zf-CDGSH"/>
    <property type="match status" value="1"/>
</dbReference>
<dbReference type="AlphaFoldDB" id="A0A1S3DPI3"/>
<dbReference type="GO" id="GO:0051537">
    <property type="term" value="F:2 iron, 2 sulfur cluster binding"/>
    <property type="evidence" value="ECO:0007669"/>
    <property type="project" value="UniProtKB-UniRule"/>
</dbReference>
<comment type="subcellular location">
    <subcellularLocation>
        <location evidence="1 7">Endoplasmic reticulum membrane</location>
        <topology evidence="1 7">Single-pass membrane protein</topology>
    </subcellularLocation>
</comment>
<feature type="chain" id="PRO_5010363297" description="CDGSH iron-sulfur domain-containing protein 2 homologue" evidence="8">
    <location>
        <begin position="25"/>
        <end position="199"/>
    </location>
</feature>
<dbReference type="SMART" id="SM00704">
    <property type="entry name" value="ZnF_CDGSH"/>
    <property type="match status" value="1"/>
</dbReference>
<dbReference type="PANTHER" id="PTHR13680">
    <property type="entry name" value="CDGSH IRON-SULFUR DOMAIN-CONTAINING PROTEIN 1"/>
    <property type="match status" value="1"/>
</dbReference>
<reference evidence="11" key="1">
    <citation type="submission" date="2025-08" db="UniProtKB">
        <authorList>
            <consortium name="RefSeq"/>
        </authorList>
    </citation>
    <scope>IDENTIFICATION</scope>
</reference>
<dbReference type="GO" id="GO:0046872">
    <property type="term" value="F:metal ion binding"/>
    <property type="evidence" value="ECO:0007669"/>
    <property type="project" value="UniProtKB-UniRule"/>
</dbReference>
<sequence>MTKVNVFHLVICLDLLTFIPTCYPVEDTTEKVFGPLDYENIPSEEFWGTEPRRLINKYYSKHHDVVTDRFTIDTGIHTEAICRCWKSKKFPFCDNSHKYHNKFHKDNVGPLIIDGNTFPDYVLDKYTLPTPNRSITYPTPSTMSDSQVDKAIDKYVKENEYSQDSDENSTCTIDKNDFFERLRKWPPGLGPQTAKFGWS</sequence>
<dbReference type="Proteomes" id="UP000079169">
    <property type="component" value="Unplaced"/>
</dbReference>
<evidence type="ECO:0000259" key="9">
    <source>
        <dbReference type="SMART" id="SM00704"/>
    </source>
</evidence>
<dbReference type="GeneID" id="103522219"/>
<keyword evidence="6 7" id="KW-0411">Iron-sulfur</keyword>
<evidence type="ECO:0000256" key="6">
    <source>
        <dbReference type="ARBA" id="ARBA00023014"/>
    </source>
</evidence>
<dbReference type="GO" id="GO:0010506">
    <property type="term" value="P:regulation of autophagy"/>
    <property type="evidence" value="ECO:0007669"/>
    <property type="project" value="UniProtKB-UniRule"/>
</dbReference>
<evidence type="ECO:0000256" key="5">
    <source>
        <dbReference type="ARBA" id="ARBA00023004"/>
    </source>
</evidence>
<evidence type="ECO:0000256" key="3">
    <source>
        <dbReference type="ARBA" id="ARBA00022714"/>
    </source>
</evidence>
<dbReference type="InterPro" id="IPR042216">
    <property type="entry name" value="MitoNEET_CISD"/>
</dbReference>